<gene>
    <name evidence="2" type="ORF">DT376_39535</name>
</gene>
<evidence type="ECO:0000256" key="1">
    <source>
        <dbReference type="SAM" id="MobiDB-lite"/>
    </source>
</evidence>
<dbReference type="Proteomes" id="UP000253594">
    <property type="component" value="Unassembled WGS sequence"/>
</dbReference>
<evidence type="ECO:0000313" key="3">
    <source>
        <dbReference type="Proteomes" id="UP000253594"/>
    </source>
</evidence>
<feature type="non-terminal residue" evidence="2">
    <location>
        <position position="1"/>
    </location>
</feature>
<dbReference type="AlphaFoldDB" id="A0A367LWT2"/>
<name>A0A367LWT2_PSEAI</name>
<feature type="region of interest" description="Disordered" evidence="1">
    <location>
        <begin position="59"/>
        <end position="78"/>
    </location>
</feature>
<accession>A0A367LWT2</accession>
<comment type="caution">
    <text evidence="2">The sequence shown here is derived from an EMBL/GenBank/DDBJ whole genome shotgun (WGS) entry which is preliminary data.</text>
</comment>
<organism evidence="2 3">
    <name type="scientific">Pseudomonas aeruginosa</name>
    <dbReference type="NCBI Taxonomy" id="287"/>
    <lineage>
        <taxon>Bacteria</taxon>
        <taxon>Pseudomonadati</taxon>
        <taxon>Pseudomonadota</taxon>
        <taxon>Gammaproteobacteria</taxon>
        <taxon>Pseudomonadales</taxon>
        <taxon>Pseudomonadaceae</taxon>
        <taxon>Pseudomonas</taxon>
    </lineage>
</organism>
<sequence>PMPYQEIFWRSSNLTSVKTFPPPNGVSGFITALPTSWTRGERNDSGLNLSILAHQDSRSLPTQVAMNGDSSAQGKHRT</sequence>
<reference evidence="2 3" key="1">
    <citation type="submission" date="2018-07" db="EMBL/GenBank/DDBJ databases">
        <title>Mechanisms of high-level aminoglycoside resistance among Gram-negative pathogens in Brazil.</title>
        <authorList>
            <person name="Ballaben A.S."/>
            <person name="Darini A.L.C."/>
            <person name="Doi Y."/>
        </authorList>
    </citation>
    <scope>NUCLEOTIDE SEQUENCE [LARGE SCALE GENOMIC DNA]</scope>
    <source>
        <strain evidence="2 3">B2-305</strain>
    </source>
</reference>
<dbReference type="EMBL" id="QORE01002997">
    <property type="protein sequence ID" value="RCI69518.1"/>
    <property type="molecule type" value="Genomic_DNA"/>
</dbReference>
<protein>
    <submittedName>
        <fullName evidence="2">Uncharacterized protein</fullName>
    </submittedName>
</protein>
<evidence type="ECO:0000313" key="2">
    <source>
        <dbReference type="EMBL" id="RCI69518.1"/>
    </source>
</evidence>
<proteinExistence type="predicted"/>